<comment type="similarity">
    <text evidence="1">Belongs to the protein kinase superfamily. STE Ser/Thr protein kinase family. STE20 subfamily.</text>
</comment>
<dbReference type="PROSITE" id="PS50011">
    <property type="entry name" value="PROTEIN_KINASE_DOM"/>
    <property type="match status" value="1"/>
</dbReference>
<organism evidence="6">
    <name type="scientific">uncultured Solirubrobacterales bacterium</name>
    <dbReference type="NCBI Taxonomy" id="768556"/>
    <lineage>
        <taxon>Bacteria</taxon>
        <taxon>Bacillati</taxon>
        <taxon>Actinomycetota</taxon>
        <taxon>Thermoleophilia</taxon>
        <taxon>Solirubrobacterales</taxon>
        <taxon>environmental samples</taxon>
    </lineage>
</organism>
<keyword evidence="2 4" id="KW-0547">Nucleotide-binding</keyword>
<dbReference type="PANTHER" id="PTHR45832:SF22">
    <property type="entry name" value="SERINE_THREONINE-PROTEIN KINASE SAMKA-RELATED"/>
    <property type="match status" value="1"/>
</dbReference>
<dbReference type="InterPro" id="IPR017441">
    <property type="entry name" value="Protein_kinase_ATP_BS"/>
</dbReference>
<dbReference type="CDD" id="cd14014">
    <property type="entry name" value="STKc_PknB_like"/>
    <property type="match status" value="1"/>
</dbReference>
<dbReference type="GO" id="GO:0004674">
    <property type="term" value="F:protein serine/threonine kinase activity"/>
    <property type="evidence" value="ECO:0007669"/>
    <property type="project" value="UniProtKB-KW"/>
</dbReference>
<dbReference type="PROSITE" id="PS00108">
    <property type="entry name" value="PROTEIN_KINASE_ST"/>
    <property type="match status" value="1"/>
</dbReference>
<evidence type="ECO:0000313" key="6">
    <source>
        <dbReference type="EMBL" id="CAA9517575.1"/>
    </source>
</evidence>
<dbReference type="InterPro" id="IPR051931">
    <property type="entry name" value="PAK3-like"/>
</dbReference>
<dbReference type="Pfam" id="PF00069">
    <property type="entry name" value="Pkinase"/>
    <property type="match status" value="1"/>
</dbReference>
<keyword evidence="3 4" id="KW-0067">ATP-binding</keyword>
<feature type="domain" description="Protein kinase" evidence="5">
    <location>
        <begin position="14"/>
        <end position="270"/>
    </location>
</feature>
<gene>
    <name evidence="6" type="ORF">AVDCRST_MAG45-2297</name>
</gene>
<keyword evidence="6" id="KW-0808">Transferase</keyword>
<dbReference type="SMART" id="SM00220">
    <property type="entry name" value="S_TKc"/>
    <property type="match status" value="1"/>
</dbReference>
<dbReference type="SUPFAM" id="SSF56112">
    <property type="entry name" value="Protein kinase-like (PK-like)"/>
    <property type="match status" value="1"/>
</dbReference>
<accession>A0A6J4TAF0</accession>
<protein>
    <submittedName>
        <fullName evidence="6">Serine/threonine protein kinase PrkC, regulator of stationary phase</fullName>
    </submittedName>
</protein>
<evidence type="ECO:0000256" key="4">
    <source>
        <dbReference type="PROSITE-ProRule" id="PRU10141"/>
    </source>
</evidence>
<dbReference type="Gene3D" id="3.30.200.20">
    <property type="entry name" value="Phosphorylase Kinase, domain 1"/>
    <property type="match status" value="1"/>
</dbReference>
<dbReference type="PANTHER" id="PTHR45832">
    <property type="entry name" value="SERINE/THREONINE-PROTEIN KINASE SAMKA-RELATED-RELATED"/>
    <property type="match status" value="1"/>
</dbReference>
<dbReference type="InterPro" id="IPR008271">
    <property type="entry name" value="Ser/Thr_kinase_AS"/>
</dbReference>
<keyword evidence="6" id="KW-0723">Serine/threonine-protein kinase</keyword>
<feature type="binding site" evidence="4">
    <location>
        <position position="43"/>
    </location>
    <ligand>
        <name>ATP</name>
        <dbReference type="ChEBI" id="CHEBI:30616"/>
    </ligand>
</feature>
<evidence type="ECO:0000256" key="1">
    <source>
        <dbReference type="ARBA" id="ARBA00008874"/>
    </source>
</evidence>
<name>A0A6J4TAF0_9ACTN</name>
<keyword evidence="6" id="KW-0418">Kinase</keyword>
<feature type="non-terminal residue" evidence="6">
    <location>
        <position position="288"/>
    </location>
</feature>
<dbReference type="PROSITE" id="PS00107">
    <property type="entry name" value="PROTEIN_KINASE_ATP"/>
    <property type="match status" value="1"/>
</dbReference>
<dbReference type="GO" id="GO:0005524">
    <property type="term" value="F:ATP binding"/>
    <property type="evidence" value="ECO:0007669"/>
    <property type="project" value="UniProtKB-UniRule"/>
</dbReference>
<proteinExistence type="inferred from homology"/>
<dbReference type="Gene3D" id="1.10.510.10">
    <property type="entry name" value="Transferase(Phosphotransferase) domain 1"/>
    <property type="match status" value="1"/>
</dbReference>
<evidence type="ECO:0000256" key="3">
    <source>
        <dbReference type="ARBA" id="ARBA00022840"/>
    </source>
</evidence>
<evidence type="ECO:0000259" key="5">
    <source>
        <dbReference type="PROSITE" id="PS50011"/>
    </source>
</evidence>
<dbReference type="InterPro" id="IPR000719">
    <property type="entry name" value="Prot_kinase_dom"/>
</dbReference>
<dbReference type="EMBL" id="CADCVU010000199">
    <property type="protein sequence ID" value="CAA9517575.1"/>
    <property type="molecule type" value="Genomic_DNA"/>
</dbReference>
<dbReference type="AlphaFoldDB" id="A0A6J4TAF0"/>
<evidence type="ECO:0000256" key="2">
    <source>
        <dbReference type="ARBA" id="ARBA00022741"/>
    </source>
</evidence>
<dbReference type="InterPro" id="IPR011009">
    <property type="entry name" value="Kinase-like_dom_sf"/>
</dbReference>
<reference evidence="6" key="1">
    <citation type="submission" date="2020-02" db="EMBL/GenBank/DDBJ databases">
        <authorList>
            <person name="Meier V. D."/>
        </authorList>
    </citation>
    <scope>NUCLEOTIDE SEQUENCE</scope>
    <source>
        <strain evidence="6">AVDCRST_MAG45</strain>
    </source>
</reference>
<sequence length="288" mass="30671">MTSPAGTLRYADRYRVLRRLGAGGMATVFLAEDERLGREVAVKRLHADTPEDMARRFDREARLGASLNHPNLVTVFDTVVDPEGVLIVMEYVEGPTLSAALKSGPLEQARALEVLRETAAGLDYAHGLGIVHRDVKPANILLAERGQVKLADLGIAFVAERATHITRTGTVLGTPSYMAPEQLEGREVGPGVDVYALAAVAFEVLSGRKARTGGSPLEIAHRIATEPPPDVREAWSEAPAGLSQVLCKGMAFDPADRHASAGELAEQQALELGGAAGASTAASRRVRR</sequence>